<accession>T1BUQ1</accession>
<sequence length="253" mass="28047">MHPLMIVSTGTPPPEIRARHGDYADWFLHALRWPRAQALVVHVDRGESLPAPETIAGAVITGSVAMVSERAEWSERTAAWLRTALHANLPLFGVCYGHQLLAHALDGRVDYHPQGREIGTQRIELLAQDQALSVLAPLPMHFAAHTTHRQSVLEAPRGARVLARTAHDAHHILAYGARAFTTQFHPEFSTAVMRALIMRRAADLRAEGYDLDALLHEVRPTPWARRLLRGFGRLCRTEIAAIDPHAAMARQAA</sequence>
<dbReference type="EMBL" id="AUZZ01003181">
    <property type="protein sequence ID" value="EQD57650.1"/>
    <property type="molecule type" value="Genomic_DNA"/>
</dbReference>
<keyword evidence="2" id="KW-0315">Glutamine amidotransferase</keyword>
<keyword evidence="2" id="KW-0328">Glycosyltransferase</keyword>
<dbReference type="NCBIfam" id="NF006562">
    <property type="entry name" value="PRK09065.1"/>
    <property type="match status" value="1"/>
</dbReference>
<protein>
    <submittedName>
        <fullName evidence="2">Glutamine amidotransferase class-I</fullName>
        <ecNumber evidence="2">2.4.2.-</ecNumber>
    </submittedName>
</protein>
<dbReference type="GO" id="GO:0016757">
    <property type="term" value="F:glycosyltransferase activity"/>
    <property type="evidence" value="ECO:0007669"/>
    <property type="project" value="UniProtKB-KW"/>
</dbReference>
<organism evidence="2">
    <name type="scientific">mine drainage metagenome</name>
    <dbReference type="NCBI Taxonomy" id="410659"/>
    <lineage>
        <taxon>unclassified sequences</taxon>
        <taxon>metagenomes</taxon>
        <taxon>ecological metagenomes</taxon>
    </lineage>
</organism>
<name>T1BUQ1_9ZZZZ</name>
<dbReference type="PROSITE" id="PS51273">
    <property type="entry name" value="GATASE_TYPE_1"/>
    <property type="match status" value="1"/>
</dbReference>
<keyword evidence="2" id="KW-0808">Transferase</keyword>
<dbReference type="Pfam" id="PF00117">
    <property type="entry name" value="GATase"/>
    <property type="match status" value="1"/>
</dbReference>
<dbReference type="SUPFAM" id="SSF52317">
    <property type="entry name" value="Class I glutamine amidotransferase-like"/>
    <property type="match status" value="1"/>
</dbReference>
<reference evidence="2" key="1">
    <citation type="submission" date="2013-08" db="EMBL/GenBank/DDBJ databases">
        <authorList>
            <person name="Mendez C."/>
            <person name="Richter M."/>
            <person name="Ferrer M."/>
            <person name="Sanchez J."/>
        </authorList>
    </citation>
    <scope>NUCLEOTIDE SEQUENCE</scope>
</reference>
<dbReference type="InterPro" id="IPR044992">
    <property type="entry name" value="ChyE-like"/>
</dbReference>
<dbReference type="InterPro" id="IPR029062">
    <property type="entry name" value="Class_I_gatase-like"/>
</dbReference>
<comment type="caution">
    <text evidence="2">The sequence shown here is derived from an EMBL/GenBank/DDBJ whole genome shotgun (WGS) entry which is preliminary data.</text>
</comment>
<dbReference type="Gene3D" id="3.40.50.880">
    <property type="match status" value="1"/>
</dbReference>
<dbReference type="PANTHER" id="PTHR42695">
    <property type="entry name" value="GLUTAMINE AMIDOTRANSFERASE YLR126C-RELATED"/>
    <property type="match status" value="1"/>
</dbReference>
<dbReference type="PANTHER" id="PTHR42695:SF5">
    <property type="entry name" value="GLUTAMINE AMIDOTRANSFERASE YLR126C-RELATED"/>
    <property type="match status" value="1"/>
</dbReference>
<feature type="domain" description="Glutamine amidotransferase" evidence="1">
    <location>
        <begin position="27"/>
        <end position="198"/>
    </location>
</feature>
<dbReference type="AlphaFoldDB" id="T1BUQ1"/>
<reference evidence="2" key="2">
    <citation type="journal article" date="2014" name="ISME J.">
        <title>Microbial stratification in low pH oxic and suboxic macroscopic growths along an acid mine drainage.</title>
        <authorList>
            <person name="Mendez-Garcia C."/>
            <person name="Mesa V."/>
            <person name="Sprenger R.R."/>
            <person name="Richter M."/>
            <person name="Diez M.S."/>
            <person name="Solano J."/>
            <person name="Bargiela R."/>
            <person name="Golyshina O.V."/>
            <person name="Manteca A."/>
            <person name="Ramos J.L."/>
            <person name="Gallego J.R."/>
            <person name="Llorente I."/>
            <person name="Martins Dos Santos V.A."/>
            <person name="Jensen O.N."/>
            <person name="Pelaez A.I."/>
            <person name="Sanchez J."/>
            <person name="Ferrer M."/>
        </authorList>
    </citation>
    <scope>NUCLEOTIDE SEQUENCE</scope>
</reference>
<dbReference type="EC" id="2.4.2.-" evidence="2"/>
<dbReference type="GO" id="GO:0005829">
    <property type="term" value="C:cytosol"/>
    <property type="evidence" value="ECO:0007669"/>
    <property type="project" value="TreeGrafter"/>
</dbReference>
<proteinExistence type="predicted"/>
<gene>
    <name evidence="2" type="ORF">B2A_04701</name>
</gene>
<dbReference type="CDD" id="cd01741">
    <property type="entry name" value="GATase1_1"/>
    <property type="match status" value="1"/>
</dbReference>
<dbReference type="InterPro" id="IPR017926">
    <property type="entry name" value="GATASE"/>
</dbReference>
<evidence type="ECO:0000313" key="2">
    <source>
        <dbReference type="EMBL" id="EQD57650.1"/>
    </source>
</evidence>
<evidence type="ECO:0000259" key="1">
    <source>
        <dbReference type="Pfam" id="PF00117"/>
    </source>
</evidence>